<evidence type="ECO:0000313" key="1">
    <source>
        <dbReference type="EMBL" id="KAK8848771.1"/>
    </source>
</evidence>
<keyword evidence="2" id="KW-1185">Reference proteome</keyword>
<dbReference type="Proteomes" id="UP001390339">
    <property type="component" value="Unassembled WGS sequence"/>
</dbReference>
<sequence length="90" mass="10170">MRLLNVKTYGFEDFLGDAIEPYGIFSHTWMTPSKDEVTHGDMLRPEVAAGKPGFSFGRSSIAVARLRKTAWSGFGSRRAALKRRREQRHG</sequence>
<proteinExistence type="predicted"/>
<comment type="caution">
    <text evidence="1">The sequence shown here is derived from an EMBL/GenBank/DDBJ whole genome shotgun (WGS) entry which is preliminary data.</text>
</comment>
<name>A0ABR2HKU9_9PEZI</name>
<accession>A0ABR2HKU9</accession>
<protein>
    <submittedName>
        <fullName evidence="1">Heterokaryon incompatibility protein-domain-containing protein</fullName>
    </submittedName>
</protein>
<gene>
    <name evidence="1" type="ORF">PGQ11_015251</name>
</gene>
<dbReference type="EMBL" id="JAPCWZ010000010">
    <property type="protein sequence ID" value="KAK8848771.1"/>
    <property type="molecule type" value="Genomic_DNA"/>
</dbReference>
<reference evidence="1 2" key="1">
    <citation type="journal article" date="2024" name="IMA Fungus">
        <title>Apiospora arundinis, a panoply of carbohydrate-active enzymes and secondary metabolites.</title>
        <authorList>
            <person name="Sorensen T."/>
            <person name="Petersen C."/>
            <person name="Muurmann A.T."/>
            <person name="Christiansen J.V."/>
            <person name="Brundto M.L."/>
            <person name="Overgaard C.K."/>
            <person name="Boysen A.T."/>
            <person name="Wollenberg R.D."/>
            <person name="Larsen T.O."/>
            <person name="Sorensen J.L."/>
            <person name="Nielsen K.L."/>
            <person name="Sondergaard T.E."/>
        </authorList>
    </citation>
    <scope>NUCLEOTIDE SEQUENCE [LARGE SCALE GENOMIC DNA]</scope>
    <source>
        <strain evidence="1 2">AAU 773</strain>
    </source>
</reference>
<organism evidence="1 2">
    <name type="scientific">Apiospora arundinis</name>
    <dbReference type="NCBI Taxonomy" id="335852"/>
    <lineage>
        <taxon>Eukaryota</taxon>
        <taxon>Fungi</taxon>
        <taxon>Dikarya</taxon>
        <taxon>Ascomycota</taxon>
        <taxon>Pezizomycotina</taxon>
        <taxon>Sordariomycetes</taxon>
        <taxon>Xylariomycetidae</taxon>
        <taxon>Amphisphaeriales</taxon>
        <taxon>Apiosporaceae</taxon>
        <taxon>Apiospora</taxon>
    </lineage>
</organism>
<evidence type="ECO:0000313" key="2">
    <source>
        <dbReference type="Proteomes" id="UP001390339"/>
    </source>
</evidence>